<dbReference type="GO" id="GO:0016747">
    <property type="term" value="F:acyltransferase activity, transferring groups other than amino-acyl groups"/>
    <property type="evidence" value="ECO:0007669"/>
    <property type="project" value="InterPro"/>
</dbReference>
<dbReference type="InterPro" id="IPR016032">
    <property type="entry name" value="Sig_transdc_resp-reg_C-effctor"/>
</dbReference>
<dbReference type="GO" id="GO:0005829">
    <property type="term" value="C:cytosol"/>
    <property type="evidence" value="ECO:0007669"/>
    <property type="project" value="TreeGrafter"/>
</dbReference>
<dbReference type="CDD" id="cd04301">
    <property type="entry name" value="NAT_SF"/>
    <property type="match status" value="2"/>
</dbReference>
<feature type="region of interest" description="Disordered" evidence="10">
    <location>
        <begin position="115"/>
        <end position="138"/>
    </location>
</feature>
<dbReference type="PROSITE" id="PS51186">
    <property type="entry name" value="GNAT"/>
    <property type="match status" value="2"/>
</dbReference>
<name>A0A163L6T2_DIDRA</name>
<dbReference type="Pfam" id="PF21695">
    <property type="entry name" value="GlnR_1st"/>
    <property type="match status" value="1"/>
</dbReference>
<keyword evidence="7" id="KW-0010">Activator</keyword>
<accession>A0A163L6T2</accession>
<evidence type="ECO:0000259" key="12">
    <source>
        <dbReference type="PROSITE" id="PS51755"/>
    </source>
</evidence>
<dbReference type="Pfam" id="PF00583">
    <property type="entry name" value="Acetyltransf_1"/>
    <property type="match status" value="2"/>
</dbReference>
<evidence type="ECO:0000256" key="5">
    <source>
        <dbReference type="ARBA" id="ARBA00023015"/>
    </source>
</evidence>
<dbReference type="PROSITE" id="PS51755">
    <property type="entry name" value="OMPR_PHOB"/>
    <property type="match status" value="1"/>
</dbReference>
<dbReference type="Gene3D" id="3.40.50.2300">
    <property type="match status" value="1"/>
</dbReference>
<evidence type="ECO:0000256" key="8">
    <source>
        <dbReference type="ARBA" id="ARBA00023163"/>
    </source>
</evidence>
<proteinExistence type="inferred from homology"/>
<evidence type="ECO:0000256" key="9">
    <source>
        <dbReference type="PROSITE-ProRule" id="PRU01091"/>
    </source>
</evidence>
<feature type="compositionally biased region" description="Basic and acidic residues" evidence="10">
    <location>
        <begin position="30"/>
        <end position="54"/>
    </location>
</feature>
<feature type="DNA-binding region" description="OmpR/PhoB-type" evidence="9">
    <location>
        <begin position="388"/>
        <end position="485"/>
    </location>
</feature>
<dbReference type="GO" id="GO:0000156">
    <property type="term" value="F:phosphorelay response regulator activity"/>
    <property type="evidence" value="ECO:0007669"/>
    <property type="project" value="TreeGrafter"/>
</dbReference>
<evidence type="ECO:0000256" key="10">
    <source>
        <dbReference type="SAM" id="MobiDB-lite"/>
    </source>
</evidence>
<dbReference type="InterPro" id="IPR016181">
    <property type="entry name" value="Acyl_CoA_acyltransferase"/>
</dbReference>
<dbReference type="PANTHER" id="PTHR48111:SF16">
    <property type="entry name" value="TRANSCRIPTIONAL REGULATORY PROTEIN GLNR"/>
    <property type="match status" value="1"/>
</dbReference>
<evidence type="ECO:0000313" key="13">
    <source>
        <dbReference type="EMBL" id="KZM27546.1"/>
    </source>
</evidence>
<keyword evidence="2" id="KW-0808">Transferase</keyword>
<evidence type="ECO:0000256" key="3">
    <source>
        <dbReference type="ARBA" id="ARBA00022737"/>
    </source>
</evidence>
<evidence type="ECO:0000256" key="7">
    <source>
        <dbReference type="ARBA" id="ARBA00023159"/>
    </source>
</evidence>
<evidence type="ECO:0000256" key="2">
    <source>
        <dbReference type="ARBA" id="ARBA00022679"/>
    </source>
</evidence>
<keyword evidence="1" id="KW-0597">Phosphoprotein</keyword>
<evidence type="ECO:0000256" key="6">
    <source>
        <dbReference type="ARBA" id="ARBA00023125"/>
    </source>
</evidence>
<feature type="region of interest" description="Disordered" evidence="10">
    <location>
        <begin position="1"/>
        <end position="54"/>
    </location>
</feature>
<dbReference type="SUPFAM" id="SSF46894">
    <property type="entry name" value="C-terminal effector domain of the bipartite response regulators"/>
    <property type="match status" value="1"/>
</dbReference>
<reference evidence="13 14" key="1">
    <citation type="journal article" date="2016" name="Sci. Rep.">
        <title>Draft genome sequencing and secretome analysis of fungal phytopathogen Ascochyta rabiei provides insight into the necrotrophic effector repertoire.</title>
        <authorList>
            <person name="Verma S."/>
            <person name="Gazara R.K."/>
            <person name="Nizam S."/>
            <person name="Parween S."/>
            <person name="Chattopadhyay D."/>
            <person name="Verma P.K."/>
        </authorList>
    </citation>
    <scope>NUCLEOTIDE SEQUENCE [LARGE SCALE GENOMIC DNA]</scope>
    <source>
        <strain evidence="13 14">ArDII</strain>
    </source>
</reference>
<evidence type="ECO:0000313" key="14">
    <source>
        <dbReference type="Proteomes" id="UP000076837"/>
    </source>
</evidence>
<feature type="domain" description="N-acetyltransferase" evidence="11">
    <location>
        <begin position="649"/>
        <end position="799"/>
    </location>
</feature>
<organism evidence="13 14">
    <name type="scientific">Didymella rabiei</name>
    <name type="common">Chickpea ascochyta blight fungus</name>
    <name type="synonym">Mycosphaerella rabiei</name>
    <dbReference type="NCBI Taxonomy" id="5454"/>
    <lineage>
        <taxon>Eukaryota</taxon>
        <taxon>Fungi</taxon>
        <taxon>Dikarya</taxon>
        <taxon>Ascomycota</taxon>
        <taxon>Pezizomycotina</taxon>
        <taxon>Dothideomycetes</taxon>
        <taxon>Pleosporomycetidae</taxon>
        <taxon>Pleosporales</taxon>
        <taxon>Pleosporineae</taxon>
        <taxon>Didymellaceae</taxon>
        <taxon>Ascochyta</taxon>
    </lineage>
</organism>
<keyword evidence="14" id="KW-1185">Reference proteome</keyword>
<evidence type="ECO:0000256" key="1">
    <source>
        <dbReference type="ARBA" id="ARBA00022553"/>
    </source>
</evidence>
<dbReference type="SUPFAM" id="SSF55729">
    <property type="entry name" value="Acyl-CoA N-acyltransferases (Nat)"/>
    <property type="match status" value="1"/>
</dbReference>
<dbReference type="GO" id="GO:0000976">
    <property type="term" value="F:transcription cis-regulatory region binding"/>
    <property type="evidence" value="ECO:0007669"/>
    <property type="project" value="TreeGrafter"/>
</dbReference>
<dbReference type="GO" id="GO:0006355">
    <property type="term" value="P:regulation of DNA-templated transcription"/>
    <property type="evidence" value="ECO:0007669"/>
    <property type="project" value="InterPro"/>
</dbReference>
<feature type="domain" description="OmpR/PhoB-type" evidence="12">
    <location>
        <begin position="388"/>
        <end position="485"/>
    </location>
</feature>
<dbReference type="InterPro" id="IPR017813">
    <property type="entry name" value="Mycothiol_AcTrfase"/>
</dbReference>
<dbReference type="Gene3D" id="1.10.10.10">
    <property type="entry name" value="Winged helix-like DNA-binding domain superfamily/Winged helix DNA-binding domain"/>
    <property type="match status" value="1"/>
</dbReference>
<dbReference type="InterPro" id="IPR049170">
    <property type="entry name" value="GlnR_N"/>
</dbReference>
<dbReference type="InterPro" id="IPR001867">
    <property type="entry name" value="OmpR/PhoB-type_DNA-bd"/>
</dbReference>
<gene>
    <name evidence="13" type="ORF">ST47_g1198</name>
</gene>
<keyword evidence="8" id="KW-0804">Transcription</keyword>
<keyword evidence="4" id="KW-0902">Two-component regulatory system</keyword>
<evidence type="ECO:0008006" key="15">
    <source>
        <dbReference type="Google" id="ProtNLM"/>
    </source>
</evidence>
<dbReference type="PANTHER" id="PTHR48111">
    <property type="entry name" value="REGULATOR OF RPOS"/>
    <property type="match status" value="1"/>
</dbReference>
<dbReference type="STRING" id="5454.A0A163L6T2"/>
<dbReference type="FunFam" id="1.10.10.10:FF:000216">
    <property type="entry name" value="DNA-binding response regulator"/>
    <property type="match status" value="1"/>
</dbReference>
<sequence>MQYDGSAVRRRDSSGAEQFEATVRRAGRGRRGDSDLSVARLEKEPDRDDGHQRDQQNWKCLRIDRVAEQAEDDGFECCGDREIGFALRTEVQIAGDDLDLPTFQNEVGLHAHCSLDRTDGNRSRQHDGARGARSGSAAAPGAIRLVGRRRRYLQVRDIEQLSEVGGVDSHPAVEFVDGELGDIAVHDVGEGNGDPAQIGLDGHFAHHVALDAGSSDVDVLLAGNPVLGVRGRAEIGHQSEAEEKDDADDQFAHRTIVTDSGRGGRVELLLLTSDPNPEAVLPALALLAHSVRPAPTEVSSLLEASSADVALVDARTDLAAARGLCRLLGSTGSAVPVVAVLTEGGLVAVNADWGLDDILLPGTGPAEVDARLRLLVARSGGVASPEASGKITLGELVIDEGTYTARLRGRPLDLTYKEFELLKYLAQHAGRVFTRAQLLQEVWGYDFFGGTRTVDVHVRRLRAKLGTEYESLIGTVRNVGYKAVRPTRAKGGAAAPVQFEDDEDVDYDAADGSVVSALLDRATEFDGKAPVSEQGRHAVAGRGGARHFLELDGDAIVGYAQLQAGSDEHPDMAELVVDPQARRRGIGTRLAAAVFDEGRPGTRVWAHGNVDAAVEFAKTLDLVSVRELLQLRRPLDAPQLPEIVVPEGVTIRTYRGPEDDSEILRVNNAAFSWHPEQGGWTQAEIDERTAEGWFDPAGLFMAFADTDPDTLLGFHWTKVHAPEGDDPELGEVYVVGIDPAAQGRGLGRVLTLAGMHYLRDRGLGTVLLYVEGDNTAALHTYERLGFDRFHVDMAYARAL</sequence>
<feature type="domain" description="N-acetyltransferase" evidence="11">
    <location>
        <begin position="502"/>
        <end position="636"/>
    </location>
</feature>
<dbReference type="CDD" id="cd00383">
    <property type="entry name" value="trans_reg_C"/>
    <property type="match status" value="1"/>
</dbReference>
<dbReference type="AlphaFoldDB" id="A0A163L6T2"/>
<evidence type="ECO:0000259" key="11">
    <source>
        <dbReference type="PROSITE" id="PS51186"/>
    </source>
</evidence>
<keyword evidence="6 9" id="KW-0238">DNA-binding</keyword>
<dbReference type="NCBIfam" id="TIGR03448">
    <property type="entry name" value="mycothiol_MshD"/>
    <property type="match status" value="1"/>
</dbReference>
<dbReference type="GO" id="GO:0032993">
    <property type="term" value="C:protein-DNA complex"/>
    <property type="evidence" value="ECO:0007669"/>
    <property type="project" value="TreeGrafter"/>
</dbReference>
<protein>
    <recommendedName>
        <fullName evidence="15">Mycothiol synthase</fullName>
    </recommendedName>
</protein>
<dbReference type="InterPro" id="IPR000182">
    <property type="entry name" value="GNAT_dom"/>
</dbReference>
<dbReference type="HAMAP" id="MF_01698">
    <property type="entry name" value="MshD"/>
    <property type="match status" value="1"/>
</dbReference>
<dbReference type="EMBL" id="JYNV01000060">
    <property type="protein sequence ID" value="KZM27546.1"/>
    <property type="molecule type" value="Genomic_DNA"/>
</dbReference>
<dbReference type="SMART" id="SM00862">
    <property type="entry name" value="Trans_reg_C"/>
    <property type="match status" value="1"/>
</dbReference>
<comment type="caution">
    <text evidence="13">The sequence shown here is derived from an EMBL/GenBank/DDBJ whole genome shotgun (WGS) entry which is preliminary data.</text>
</comment>
<dbReference type="InterPro" id="IPR039420">
    <property type="entry name" value="WalR-like"/>
</dbReference>
<dbReference type="Pfam" id="PF00486">
    <property type="entry name" value="Trans_reg_C"/>
    <property type="match status" value="1"/>
</dbReference>
<dbReference type="InterPro" id="IPR036388">
    <property type="entry name" value="WH-like_DNA-bd_sf"/>
</dbReference>
<dbReference type="Gene3D" id="3.40.630.30">
    <property type="match status" value="1"/>
</dbReference>
<evidence type="ECO:0000256" key="4">
    <source>
        <dbReference type="ARBA" id="ARBA00023012"/>
    </source>
</evidence>
<dbReference type="Proteomes" id="UP000076837">
    <property type="component" value="Unassembled WGS sequence"/>
</dbReference>
<feature type="compositionally biased region" description="Basic and acidic residues" evidence="10">
    <location>
        <begin position="115"/>
        <end position="130"/>
    </location>
</feature>
<keyword evidence="3" id="KW-0677">Repeat</keyword>
<keyword evidence="5" id="KW-0805">Transcription regulation</keyword>